<feature type="transmembrane region" description="Helical" evidence="1">
    <location>
        <begin position="89"/>
        <end position="107"/>
    </location>
</feature>
<evidence type="ECO:0000256" key="1">
    <source>
        <dbReference type="SAM" id="Phobius"/>
    </source>
</evidence>
<feature type="transmembrane region" description="Helical" evidence="1">
    <location>
        <begin position="35"/>
        <end position="53"/>
    </location>
</feature>
<feature type="transmembrane region" description="Helical" evidence="1">
    <location>
        <begin position="419"/>
        <end position="438"/>
    </location>
</feature>
<evidence type="ECO:0008006" key="3">
    <source>
        <dbReference type="Google" id="ProtNLM"/>
    </source>
</evidence>
<organism evidence="2">
    <name type="scientific">Edaphobacter paludis</name>
    <dbReference type="NCBI Taxonomy" id="3035702"/>
    <lineage>
        <taxon>Bacteria</taxon>
        <taxon>Pseudomonadati</taxon>
        <taxon>Acidobacteriota</taxon>
        <taxon>Terriglobia</taxon>
        <taxon>Terriglobales</taxon>
        <taxon>Acidobacteriaceae</taxon>
        <taxon>Edaphobacter</taxon>
    </lineage>
</organism>
<dbReference type="EMBL" id="CP121195">
    <property type="protein sequence ID" value="XBH12791.1"/>
    <property type="molecule type" value="Genomic_DNA"/>
</dbReference>
<keyword evidence="1" id="KW-0812">Transmembrane</keyword>
<protein>
    <recommendedName>
        <fullName evidence="3">O-antigen polysaccharide polymerase Wzy</fullName>
    </recommendedName>
</protein>
<reference evidence="2" key="1">
    <citation type="submission" date="2023-03" db="EMBL/GenBank/DDBJ databases">
        <title>Edaphobacter sp.</title>
        <authorList>
            <person name="Huber K.J."/>
            <person name="Papendorf J."/>
            <person name="Pilke C."/>
            <person name="Bunk B."/>
            <person name="Sproeer C."/>
            <person name="Pester M."/>
        </authorList>
    </citation>
    <scope>NUCLEOTIDE SEQUENCE</scope>
    <source>
        <strain evidence="2">DSM 109920</strain>
    </source>
</reference>
<keyword evidence="1" id="KW-1133">Transmembrane helix</keyword>
<dbReference type="AlphaFoldDB" id="A0AAU7D5Z5"/>
<evidence type="ECO:0000313" key="2">
    <source>
        <dbReference type="EMBL" id="XBH12791.1"/>
    </source>
</evidence>
<keyword evidence="1" id="KW-0472">Membrane</keyword>
<name>A0AAU7D5Z5_9BACT</name>
<dbReference type="RefSeq" id="WP_348269559.1">
    <property type="nucleotide sequence ID" value="NZ_CP121195.1"/>
</dbReference>
<accession>A0AAU7D5Z5</accession>
<feature type="transmembrane region" description="Helical" evidence="1">
    <location>
        <begin position="59"/>
        <end position="77"/>
    </location>
</feature>
<feature type="transmembrane region" description="Helical" evidence="1">
    <location>
        <begin position="119"/>
        <end position="138"/>
    </location>
</feature>
<feature type="transmembrane region" description="Helical" evidence="1">
    <location>
        <begin position="159"/>
        <end position="179"/>
    </location>
</feature>
<feature type="transmembrane region" description="Helical" evidence="1">
    <location>
        <begin position="470"/>
        <end position="500"/>
    </location>
</feature>
<feature type="transmembrane region" description="Helical" evidence="1">
    <location>
        <begin position="258"/>
        <end position="280"/>
    </location>
</feature>
<gene>
    <name evidence="2" type="ORF">P8936_13980</name>
</gene>
<proteinExistence type="predicted"/>
<sequence>MQVCGGKRIAAFASYHCISSHLESERVRLPFPERIPVQYAVSFAALLCIAQLVEGTTATFSLCSFFFIIVATLAFNLAGGLTRASGGYVFFYAVLAVIVGLFWKVVLGEPGNSNLTQPVVTIEGALGCIIAMYFAVFVSRKLTRKRAFLGDVVKPGDMFRAAIGCLVFGLAILLAVLVLPRQQGSVLSALNQVNQFLPLAIILGTIAQIRKSGGKSSLSLPALLAGTIVFTFGLISFSKQGMFTPPLCWLIAAASQRYRISLYQFAGFAFAIFLMGHYLVPYSQYGRNYQADTFFGNVPIAASLLSRPEYVRQQAEQQVAESNEEEQSGYFNTSEGLFDRLQMISPDDAIINVTQDNGPIGLAPIVLEFENVIPHFLWPGKPVIEIGNMYAHEIGSIAPDDHSTGISFSPLGEAYHTEGWLGIFGLAPALWIVLFVVFDSLCGDVRKDPWGLLAIILFAHEAPEGMLGGIFYMLVYGAIGIIFAAITAGYLMPILGALFVGEKRSGLRRNLAVRSIPRRLPPVRSPQNPGQ</sequence>
<feature type="transmembrane region" description="Helical" evidence="1">
    <location>
        <begin position="218"/>
        <end position="238"/>
    </location>
</feature>